<dbReference type="GeneID" id="37112655"/>
<dbReference type="RefSeq" id="XP_025473106.1">
    <property type="nucleotide sequence ID" value="XM_025610512.1"/>
</dbReference>
<feature type="transmembrane region" description="Helical" evidence="6">
    <location>
        <begin position="287"/>
        <end position="309"/>
    </location>
</feature>
<reference evidence="7 8" key="1">
    <citation type="submission" date="2016-12" db="EMBL/GenBank/DDBJ databases">
        <title>The genomes of Aspergillus section Nigri reveals drivers in fungal speciation.</title>
        <authorList>
            <consortium name="DOE Joint Genome Institute"/>
            <person name="Vesth T.C."/>
            <person name="Nybo J."/>
            <person name="Theobald S."/>
            <person name="Brandl J."/>
            <person name="Frisvad J.C."/>
            <person name="Nielsen K.F."/>
            <person name="Lyhne E.K."/>
            <person name="Kogle M.E."/>
            <person name="Kuo A."/>
            <person name="Riley R."/>
            <person name="Clum A."/>
            <person name="Nolan M."/>
            <person name="Lipzen A."/>
            <person name="Salamov A."/>
            <person name="Henrissat B."/>
            <person name="Wiebenga A."/>
            <person name="De Vries R.P."/>
            <person name="Grigoriev I.V."/>
            <person name="Mortensen U.H."/>
            <person name="Andersen M.R."/>
            <person name="Baker S.E."/>
        </authorList>
    </citation>
    <scope>NUCLEOTIDE SEQUENCE [LARGE SCALE GENOMIC DNA]</scope>
    <source>
        <strain evidence="7 8">CBS 115572</strain>
    </source>
</reference>
<dbReference type="Proteomes" id="UP000246702">
    <property type="component" value="Unassembled WGS sequence"/>
</dbReference>
<evidence type="ECO:0000256" key="1">
    <source>
        <dbReference type="ARBA" id="ARBA00004141"/>
    </source>
</evidence>
<dbReference type="GO" id="GO:0008506">
    <property type="term" value="F:sucrose:proton symporter activity"/>
    <property type="evidence" value="ECO:0007669"/>
    <property type="project" value="TreeGrafter"/>
</dbReference>
<evidence type="ECO:0000256" key="4">
    <source>
        <dbReference type="ARBA" id="ARBA00022989"/>
    </source>
</evidence>
<feature type="transmembrane region" description="Helical" evidence="6">
    <location>
        <begin position="396"/>
        <end position="418"/>
    </location>
</feature>
<protein>
    <submittedName>
        <fullName evidence="7">MFS general substrate transporter</fullName>
    </submittedName>
</protein>
<evidence type="ECO:0000313" key="8">
    <source>
        <dbReference type="Proteomes" id="UP000246702"/>
    </source>
</evidence>
<feature type="transmembrane region" description="Helical" evidence="6">
    <location>
        <begin position="144"/>
        <end position="166"/>
    </location>
</feature>
<proteinExistence type="predicted"/>
<comment type="caution">
    <text evidence="7">The sequence shown here is derived from an EMBL/GenBank/DDBJ whole genome shotgun (WGS) entry which is preliminary data.</text>
</comment>
<dbReference type="PANTHER" id="PTHR19432:SF35">
    <property type="entry name" value="SOLUTE CARRIER FAMILY 45 MEMBER 3 ISOFORM X1"/>
    <property type="match status" value="1"/>
</dbReference>
<dbReference type="OrthoDB" id="4540540at2759"/>
<name>A0A317XDD8_9EURO</name>
<keyword evidence="5 6" id="KW-0472">Membrane</keyword>
<evidence type="ECO:0000313" key="7">
    <source>
        <dbReference type="EMBL" id="PWY96345.1"/>
    </source>
</evidence>
<evidence type="ECO:0000256" key="3">
    <source>
        <dbReference type="ARBA" id="ARBA00022692"/>
    </source>
</evidence>
<dbReference type="SUPFAM" id="SSF103473">
    <property type="entry name" value="MFS general substrate transporter"/>
    <property type="match status" value="1"/>
</dbReference>
<feature type="transmembrane region" description="Helical" evidence="6">
    <location>
        <begin position="69"/>
        <end position="86"/>
    </location>
</feature>
<accession>A0A317XDD8</accession>
<gene>
    <name evidence="7" type="ORF">BO94DRAFT_529732</name>
</gene>
<dbReference type="AlphaFoldDB" id="A0A317XDD8"/>
<keyword evidence="2" id="KW-0813">Transport</keyword>
<sequence length="423" mass="45528">MGMSQWELGLAWLAGPLAGTFVQPLVGILKDRYGHCQRLVTGGIICLIIALLALGWAPDLVHLGKRGPVLGKAVAITAIVALNIAIQPVQLGLRTLIIETCSPDQQTLASAWAARMTGAGNIIAQFAGSVDTRKLSLVLTGSQFKNLCLITAFSLMLTIFVLAFILRDESPISKVTVCSRPLHVSMDALRSAWKTLPQGVIGVWKVQFFSWMGWFPFLFYAATYIESHLGEISEQTREATRDIRVESLHFGPQAMLINACVSFFASLLMPAVWDYHQRSRKIDARSTLMSVWMVSQVLFGGCMIGLFLASTTATATALMGILGICWACTGWIPYALISTTISQRIAGTHSSEIATTGAPRPGLVMSLHNVSIAGPQIPAALVASLILYAVPESSSPLAYVLLVGGFSGLIGAWMILGIDSMEF</sequence>
<feature type="transmembrane region" description="Helical" evidence="6">
    <location>
        <begin position="370"/>
        <end position="390"/>
    </location>
</feature>
<feature type="transmembrane region" description="Helical" evidence="6">
    <location>
        <begin position="255"/>
        <end position="275"/>
    </location>
</feature>
<dbReference type="PANTHER" id="PTHR19432">
    <property type="entry name" value="SUGAR TRANSPORTER"/>
    <property type="match status" value="1"/>
</dbReference>
<dbReference type="EMBL" id="MSFK01000001">
    <property type="protein sequence ID" value="PWY96345.1"/>
    <property type="molecule type" value="Genomic_DNA"/>
</dbReference>
<evidence type="ECO:0000256" key="6">
    <source>
        <dbReference type="SAM" id="Phobius"/>
    </source>
</evidence>
<feature type="transmembrane region" description="Helical" evidence="6">
    <location>
        <begin position="40"/>
        <end position="57"/>
    </location>
</feature>
<evidence type="ECO:0000256" key="2">
    <source>
        <dbReference type="ARBA" id="ARBA00022448"/>
    </source>
</evidence>
<feature type="transmembrane region" description="Helical" evidence="6">
    <location>
        <begin position="208"/>
        <end position="225"/>
    </location>
</feature>
<feature type="transmembrane region" description="Helical" evidence="6">
    <location>
        <begin position="315"/>
        <end position="337"/>
    </location>
</feature>
<dbReference type="InterPro" id="IPR036259">
    <property type="entry name" value="MFS_trans_sf"/>
</dbReference>
<organism evidence="7 8">
    <name type="scientific">Aspergillus sclerotioniger CBS 115572</name>
    <dbReference type="NCBI Taxonomy" id="1450535"/>
    <lineage>
        <taxon>Eukaryota</taxon>
        <taxon>Fungi</taxon>
        <taxon>Dikarya</taxon>
        <taxon>Ascomycota</taxon>
        <taxon>Pezizomycotina</taxon>
        <taxon>Eurotiomycetes</taxon>
        <taxon>Eurotiomycetidae</taxon>
        <taxon>Eurotiales</taxon>
        <taxon>Aspergillaceae</taxon>
        <taxon>Aspergillus</taxon>
        <taxon>Aspergillus subgen. Circumdati</taxon>
    </lineage>
</organism>
<dbReference type="Gene3D" id="1.20.1250.20">
    <property type="entry name" value="MFS general substrate transporter like domains"/>
    <property type="match status" value="1"/>
</dbReference>
<evidence type="ECO:0000256" key="5">
    <source>
        <dbReference type="ARBA" id="ARBA00023136"/>
    </source>
</evidence>
<dbReference type="GO" id="GO:0005886">
    <property type="term" value="C:plasma membrane"/>
    <property type="evidence" value="ECO:0007669"/>
    <property type="project" value="TreeGrafter"/>
</dbReference>
<comment type="subcellular location">
    <subcellularLocation>
        <location evidence="1">Membrane</location>
        <topology evidence="1">Multi-pass membrane protein</topology>
    </subcellularLocation>
</comment>
<keyword evidence="3 6" id="KW-0812">Transmembrane</keyword>
<keyword evidence="4 6" id="KW-1133">Transmembrane helix</keyword>
<keyword evidence="8" id="KW-1185">Reference proteome</keyword>